<dbReference type="EMBL" id="CM045874">
    <property type="protein sequence ID" value="KAI7944748.1"/>
    <property type="molecule type" value="Genomic_DNA"/>
</dbReference>
<reference evidence="1 2" key="3">
    <citation type="journal article" date="2022" name="Microbiol. Spectr.">
        <title>Folding features and dynamics of 3D genome architecture in plant fungal pathogens.</title>
        <authorList>
            <person name="Xia C."/>
        </authorList>
    </citation>
    <scope>NUCLEOTIDE SEQUENCE [LARGE SCALE GENOMIC DNA]</scope>
    <source>
        <strain evidence="1 2">93-210</strain>
    </source>
</reference>
<organism evidence="1 2">
    <name type="scientific">Puccinia striiformis f. sp. tritici</name>
    <dbReference type="NCBI Taxonomy" id="168172"/>
    <lineage>
        <taxon>Eukaryota</taxon>
        <taxon>Fungi</taxon>
        <taxon>Dikarya</taxon>
        <taxon>Basidiomycota</taxon>
        <taxon>Pucciniomycotina</taxon>
        <taxon>Pucciniomycetes</taxon>
        <taxon>Pucciniales</taxon>
        <taxon>Pucciniaceae</taxon>
        <taxon>Puccinia</taxon>
    </lineage>
</organism>
<dbReference type="Proteomes" id="UP001060170">
    <property type="component" value="Chromosome 10"/>
</dbReference>
<reference evidence="2" key="1">
    <citation type="journal article" date="2018" name="BMC Genomics">
        <title>Genomic insights into host adaptation between the wheat stripe rust pathogen (Puccinia striiformis f. sp. tritici) and the barley stripe rust pathogen (Puccinia striiformis f. sp. hordei).</title>
        <authorList>
            <person name="Xia C."/>
            <person name="Wang M."/>
            <person name="Yin C."/>
            <person name="Cornejo O.E."/>
            <person name="Hulbert S.H."/>
            <person name="Chen X."/>
        </authorList>
    </citation>
    <scope>NUCLEOTIDE SEQUENCE [LARGE SCALE GENOMIC DNA]</scope>
    <source>
        <strain evidence="2">93-210</strain>
    </source>
</reference>
<evidence type="ECO:0000313" key="2">
    <source>
        <dbReference type="Proteomes" id="UP001060170"/>
    </source>
</evidence>
<comment type="caution">
    <text evidence="1">The sequence shown here is derived from an EMBL/GenBank/DDBJ whole genome shotgun (WGS) entry which is preliminary data.</text>
</comment>
<name>A0ACC0E6H3_9BASI</name>
<accession>A0ACC0E6H3</accession>
<evidence type="ECO:0000313" key="1">
    <source>
        <dbReference type="EMBL" id="KAI7944748.1"/>
    </source>
</evidence>
<gene>
    <name evidence="1" type="ORF">MJO28_010443</name>
</gene>
<keyword evidence="2" id="KW-1185">Reference proteome</keyword>
<sequence length="130" mass="14161">MSPSSSTSTLADPRSTHEILNFSNRSPELAQHNQISEEINDCQLGHHGCLEPSDVVTSARSFVLSGLARTIQDAIVLKNPAEVIELILRLLEHLTKAVTKISQASTNRKTGDNTTDLPSTIEVESETIQL</sequence>
<protein>
    <submittedName>
        <fullName evidence="1">Uncharacterized protein</fullName>
    </submittedName>
</protein>
<reference evidence="2" key="2">
    <citation type="journal article" date="2018" name="Mol. Plant Microbe Interact.">
        <title>Genome sequence resources for the wheat stripe rust pathogen (Puccinia striiformis f. sp. tritici) and the barley stripe rust pathogen (Puccinia striiformis f. sp. hordei).</title>
        <authorList>
            <person name="Xia C."/>
            <person name="Wang M."/>
            <person name="Yin C."/>
            <person name="Cornejo O.E."/>
            <person name="Hulbert S.H."/>
            <person name="Chen X."/>
        </authorList>
    </citation>
    <scope>NUCLEOTIDE SEQUENCE [LARGE SCALE GENOMIC DNA]</scope>
    <source>
        <strain evidence="2">93-210</strain>
    </source>
</reference>
<proteinExistence type="predicted"/>